<name>A0ABT9IM19_9MICC</name>
<evidence type="ECO:0000313" key="1">
    <source>
        <dbReference type="EMBL" id="MDP5226650.1"/>
    </source>
</evidence>
<protein>
    <submittedName>
        <fullName evidence="1">Uncharacterized protein</fullName>
    </submittedName>
</protein>
<sequence length="56" mass="5887">MENTLLEYGEDETAAHDAISDDLIGRRVAMICCEVEAGRSPEDAVAAAMSAFPVGS</sequence>
<organism evidence="1 2">
    <name type="scientific">Arthrobacter horti</name>
    <dbReference type="NCBI Taxonomy" id="3068273"/>
    <lineage>
        <taxon>Bacteria</taxon>
        <taxon>Bacillati</taxon>
        <taxon>Actinomycetota</taxon>
        <taxon>Actinomycetes</taxon>
        <taxon>Micrococcales</taxon>
        <taxon>Micrococcaceae</taxon>
        <taxon>Arthrobacter</taxon>
    </lineage>
</organism>
<dbReference type="Proteomes" id="UP001232725">
    <property type="component" value="Unassembled WGS sequence"/>
</dbReference>
<proteinExistence type="predicted"/>
<keyword evidence="2" id="KW-1185">Reference proteome</keyword>
<comment type="caution">
    <text evidence="1">The sequence shown here is derived from an EMBL/GenBank/DDBJ whole genome shotgun (WGS) entry which is preliminary data.</text>
</comment>
<reference evidence="1 2" key="1">
    <citation type="submission" date="2023-08" db="EMBL/GenBank/DDBJ databases">
        <title>Arthrobacter horti sp. nov., isolated from forest soil.</title>
        <authorList>
            <person name="Park M."/>
        </authorList>
    </citation>
    <scope>NUCLEOTIDE SEQUENCE [LARGE SCALE GENOMIC DNA]</scope>
    <source>
        <strain evidence="1 2">YJM1</strain>
    </source>
</reference>
<dbReference type="EMBL" id="JAVALS010000002">
    <property type="protein sequence ID" value="MDP5226650.1"/>
    <property type="molecule type" value="Genomic_DNA"/>
</dbReference>
<gene>
    <name evidence="1" type="ORF">Q9R02_05715</name>
</gene>
<evidence type="ECO:0000313" key="2">
    <source>
        <dbReference type="Proteomes" id="UP001232725"/>
    </source>
</evidence>
<accession>A0ABT9IM19</accession>